<dbReference type="RefSeq" id="WP_097278080.1">
    <property type="nucleotide sequence ID" value="NZ_OCNJ01000002.1"/>
</dbReference>
<reference evidence="5 6" key="1">
    <citation type="submission" date="2017-09" db="EMBL/GenBank/DDBJ databases">
        <authorList>
            <person name="Ehlers B."/>
            <person name="Leendertz F.H."/>
        </authorList>
    </citation>
    <scope>NUCLEOTIDE SEQUENCE [LARGE SCALE GENOMIC DNA]</scope>
    <source>
        <strain evidence="5 6">USBA 140</strain>
    </source>
</reference>
<dbReference type="AlphaFoldDB" id="A0A286G9N4"/>
<dbReference type="GO" id="GO:0006098">
    <property type="term" value="P:pentose-phosphate shunt"/>
    <property type="evidence" value="ECO:0007669"/>
    <property type="project" value="UniProtKB-KW"/>
</dbReference>
<gene>
    <name evidence="5" type="ORF">SAMN05421508_102325</name>
</gene>
<sequence>MKFFIDTANLDDIRDLAETGLVDGVTTNPSLAAKAGIKFTDLVKEICTVVAGPVSAEVTAPDHATMMREADVLRKIADNVCIKVPLTPDGLKTCRKLADDGTLVNVTLCFSAAQAILAAKAGAAFVSPFVGRLDDIGQDGMGLIAEIVEIYSNYLDIGTEVLVASVRNPIHVVDAARIGAHVATLPPSVLRQLYNHPLTDKGLAAFTADWEKSGLKILED</sequence>
<dbReference type="GO" id="GO:0005975">
    <property type="term" value="P:carbohydrate metabolic process"/>
    <property type="evidence" value="ECO:0007669"/>
    <property type="project" value="InterPro"/>
</dbReference>
<accession>A0A286G9N4</accession>
<dbReference type="GO" id="GO:0005737">
    <property type="term" value="C:cytoplasm"/>
    <property type="evidence" value="ECO:0007669"/>
    <property type="project" value="UniProtKB-SubCell"/>
</dbReference>
<evidence type="ECO:0000256" key="3">
    <source>
        <dbReference type="ARBA" id="ARBA00023126"/>
    </source>
</evidence>
<dbReference type="InterPro" id="IPR013785">
    <property type="entry name" value="Aldolase_TIM"/>
</dbReference>
<dbReference type="OrthoDB" id="9807051at2"/>
<dbReference type="Gene3D" id="3.20.20.70">
    <property type="entry name" value="Aldolase class I"/>
    <property type="match status" value="1"/>
</dbReference>
<keyword evidence="6" id="KW-1185">Reference proteome</keyword>
<evidence type="ECO:0000313" key="6">
    <source>
        <dbReference type="Proteomes" id="UP000219621"/>
    </source>
</evidence>
<name>A0A286G9N4_9PROT</name>
<dbReference type="InterPro" id="IPR001585">
    <property type="entry name" value="TAL/FSA"/>
</dbReference>
<dbReference type="GO" id="GO:0016832">
    <property type="term" value="F:aldehyde-lyase activity"/>
    <property type="evidence" value="ECO:0007669"/>
    <property type="project" value="InterPro"/>
</dbReference>
<dbReference type="Pfam" id="PF00923">
    <property type="entry name" value="TAL_FSA"/>
    <property type="match status" value="1"/>
</dbReference>
<dbReference type="NCBIfam" id="TIGR00875">
    <property type="entry name" value="fsa_talC_mipB"/>
    <property type="match status" value="1"/>
</dbReference>
<organism evidence="5 6">
    <name type="scientific">Caenispirillum bisanense</name>
    <dbReference type="NCBI Taxonomy" id="414052"/>
    <lineage>
        <taxon>Bacteria</taxon>
        <taxon>Pseudomonadati</taxon>
        <taxon>Pseudomonadota</taxon>
        <taxon>Alphaproteobacteria</taxon>
        <taxon>Rhodospirillales</taxon>
        <taxon>Novispirillaceae</taxon>
        <taxon>Caenispirillum</taxon>
    </lineage>
</organism>
<dbReference type="PANTHER" id="PTHR10683:SF40">
    <property type="entry name" value="FRUCTOSE-6-PHOSPHATE ALDOLASE 1-RELATED"/>
    <property type="match status" value="1"/>
</dbReference>
<dbReference type="CDD" id="cd00956">
    <property type="entry name" value="Transaldolase_FSA"/>
    <property type="match status" value="1"/>
</dbReference>
<dbReference type="InterPro" id="IPR033919">
    <property type="entry name" value="TSA/FSA_arc/bac"/>
</dbReference>
<dbReference type="FunFam" id="3.20.20.70:FF:000018">
    <property type="entry name" value="Probable transaldolase"/>
    <property type="match status" value="1"/>
</dbReference>
<comment type="subcellular location">
    <subcellularLocation>
        <location evidence="1">Cytoplasm</location>
    </subcellularLocation>
</comment>
<keyword evidence="4" id="KW-0704">Schiff base</keyword>
<evidence type="ECO:0000256" key="2">
    <source>
        <dbReference type="ARBA" id="ARBA00022490"/>
    </source>
</evidence>
<dbReference type="EMBL" id="OCNJ01000002">
    <property type="protein sequence ID" value="SOD92221.1"/>
    <property type="molecule type" value="Genomic_DNA"/>
</dbReference>
<evidence type="ECO:0000256" key="1">
    <source>
        <dbReference type="ARBA" id="ARBA00004496"/>
    </source>
</evidence>
<dbReference type="PANTHER" id="PTHR10683">
    <property type="entry name" value="TRANSALDOLASE"/>
    <property type="match status" value="1"/>
</dbReference>
<dbReference type="InterPro" id="IPR004731">
    <property type="entry name" value="Transaldolase_3B/F6P_aldolase"/>
</dbReference>
<dbReference type="GO" id="GO:0042182">
    <property type="term" value="P:ketone catabolic process"/>
    <property type="evidence" value="ECO:0007669"/>
    <property type="project" value="UniProtKB-ARBA"/>
</dbReference>
<evidence type="ECO:0000313" key="5">
    <source>
        <dbReference type="EMBL" id="SOD92221.1"/>
    </source>
</evidence>
<evidence type="ECO:0000256" key="4">
    <source>
        <dbReference type="ARBA" id="ARBA00023270"/>
    </source>
</evidence>
<dbReference type="SUPFAM" id="SSF51569">
    <property type="entry name" value="Aldolase"/>
    <property type="match status" value="1"/>
</dbReference>
<proteinExistence type="predicted"/>
<protein>
    <submittedName>
        <fullName evidence="5">Transaldolase</fullName>
    </submittedName>
</protein>
<dbReference type="Proteomes" id="UP000219621">
    <property type="component" value="Unassembled WGS sequence"/>
</dbReference>
<keyword evidence="3" id="KW-0570">Pentose shunt</keyword>
<keyword evidence="2" id="KW-0963">Cytoplasm</keyword>